<evidence type="ECO:0000259" key="7">
    <source>
        <dbReference type="SMART" id="SM01329"/>
    </source>
</evidence>
<dbReference type="SMART" id="SM01329">
    <property type="entry name" value="Iso_dh"/>
    <property type="match status" value="1"/>
</dbReference>
<feature type="domain" description="Isopropylmalate dehydrogenase-like" evidence="7">
    <location>
        <begin position="5"/>
        <end position="351"/>
    </location>
</feature>
<dbReference type="Pfam" id="PF00180">
    <property type="entry name" value="Iso_dh"/>
    <property type="match status" value="1"/>
</dbReference>
<gene>
    <name evidence="8" type="ORF">ACFQ5J_11735</name>
</gene>
<dbReference type="Gene3D" id="3.40.718.10">
    <property type="entry name" value="Isopropylmalate Dehydrogenase"/>
    <property type="match status" value="1"/>
</dbReference>
<evidence type="ECO:0000313" key="8">
    <source>
        <dbReference type="EMBL" id="MFD1485898.1"/>
    </source>
</evidence>
<dbReference type="PROSITE" id="PS00470">
    <property type="entry name" value="IDH_IMDH"/>
    <property type="match status" value="1"/>
</dbReference>
<keyword evidence="5" id="KW-0520">NAD</keyword>
<comment type="caution">
    <text evidence="8">The sequence shown here is derived from an EMBL/GenBank/DDBJ whole genome shotgun (WGS) entry which is preliminary data.</text>
</comment>
<dbReference type="PANTHER" id="PTHR43275:SF1">
    <property type="entry name" value="D-MALATE DEHYDROGENASE [DECARBOXYLATING]"/>
    <property type="match status" value="1"/>
</dbReference>
<protein>
    <submittedName>
        <fullName evidence="8">Isocitrate/isopropylmalate dehydrogenase family protein</fullName>
    </submittedName>
</protein>
<dbReference type="RefSeq" id="WP_125754084.1">
    <property type="nucleotide sequence ID" value="NZ_JBHTON010000046.1"/>
</dbReference>
<dbReference type="InterPro" id="IPR050501">
    <property type="entry name" value="ICDH/IPMDH"/>
</dbReference>
<keyword evidence="6" id="KW-0464">Manganese</keyword>
<reference evidence="9" key="1">
    <citation type="journal article" date="2019" name="Int. J. Syst. Evol. Microbiol.">
        <title>The Global Catalogue of Microorganisms (GCM) 10K type strain sequencing project: providing services to taxonomists for standard genome sequencing and annotation.</title>
        <authorList>
            <consortium name="The Broad Institute Genomics Platform"/>
            <consortium name="The Broad Institute Genome Sequencing Center for Infectious Disease"/>
            <person name="Wu L."/>
            <person name="Ma J."/>
        </authorList>
    </citation>
    <scope>NUCLEOTIDE SEQUENCE [LARGE SCALE GENOMIC DNA]</scope>
    <source>
        <strain evidence="9">CCM 8903</strain>
    </source>
</reference>
<keyword evidence="3" id="KW-0479">Metal-binding</keyword>
<dbReference type="EMBL" id="JBHTON010000046">
    <property type="protein sequence ID" value="MFD1485898.1"/>
    <property type="molecule type" value="Genomic_DNA"/>
</dbReference>
<comment type="cofactor">
    <cofactor evidence="2">
        <name>Mg(2+)</name>
        <dbReference type="ChEBI" id="CHEBI:18420"/>
    </cofactor>
</comment>
<dbReference type="InterPro" id="IPR019818">
    <property type="entry name" value="IsoCit/isopropylmalate_DH_CS"/>
</dbReference>
<evidence type="ECO:0000256" key="4">
    <source>
        <dbReference type="ARBA" id="ARBA00023002"/>
    </source>
</evidence>
<sequence length="359" mass="38455">MATYQLGVLKGDAIGPEIVGAALQVLQAATAAFGQGTRFDYVSLPIGYEAFASDHEPVPERTKQGLRHVDGWLMGPHDNAGYPPAMQRTRNPSGELRHTFYLYANIRPSRTLPGTNSLVGKADLVIVRENSEGFLSDRNMYQGIGEAMVTPDVAITTGVFTRKAITRIARVAFDLAQKRRQKVTIVHKANVLKYSFGFFRDVCYAVAKDYPQVTVNDMHIDAFTAHLVRNPQQFDVVVTENLFGDIVSDLAGELVGSLGMSASINTNGTQVMAQAAHGAAPDIAGQNVANPTSMILSTAMLLDWLGTKRQDPALNQLGQIITTAVDATLAAGIKTPDLGGDTSTSDFASAVIAHLAPLA</sequence>
<accession>A0ABW4E9J6</accession>
<evidence type="ECO:0000256" key="1">
    <source>
        <dbReference type="ARBA" id="ARBA00001936"/>
    </source>
</evidence>
<keyword evidence="4" id="KW-0560">Oxidoreductase</keyword>
<comment type="cofactor">
    <cofactor evidence="1">
        <name>Mn(2+)</name>
        <dbReference type="ChEBI" id="CHEBI:29035"/>
    </cofactor>
</comment>
<evidence type="ECO:0000256" key="5">
    <source>
        <dbReference type="ARBA" id="ARBA00023027"/>
    </source>
</evidence>
<name>A0ABW4E9J6_9LACO</name>
<evidence type="ECO:0000313" key="9">
    <source>
        <dbReference type="Proteomes" id="UP001597252"/>
    </source>
</evidence>
<keyword evidence="9" id="KW-1185">Reference proteome</keyword>
<proteinExistence type="predicted"/>
<dbReference type="Proteomes" id="UP001597252">
    <property type="component" value="Unassembled WGS sequence"/>
</dbReference>
<dbReference type="PANTHER" id="PTHR43275">
    <property type="entry name" value="D-MALATE DEHYDROGENASE [DECARBOXYLATING]"/>
    <property type="match status" value="1"/>
</dbReference>
<dbReference type="SUPFAM" id="SSF53659">
    <property type="entry name" value="Isocitrate/Isopropylmalate dehydrogenase-like"/>
    <property type="match status" value="1"/>
</dbReference>
<evidence type="ECO:0000256" key="3">
    <source>
        <dbReference type="ARBA" id="ARBA00022723"/>
    </source>
</evidence>
<evidence type="ECO:0000256" key="2">
    <source>
        <dbReference type="ARBA" id="ARBA00001946"/>
    </source>
</evidence>
<organism evidence="8 9">
    <name type="scientific">Lacticaseibacillus baoqingensis</name>
    <dbReference type="NCBI Taxonomy" id="2486013"/>
    <lineage>
        <taxon>Bacteria</taxon>
        <taxon>Bacillati</taxon>
        <taxon>Bacillota</taxon>
        <taxon>Bacilli</taxon>
        <taxon>Lactobacillales</taxon>
        <taxon>Lactobacillaceae</taxon>
        <taxon>Lacticaseibacillus</taxon>
    </lineage>
</organism>
<evidence type="ECO:0000256" key="6">
    <source>
        <dbReference type="ARBA" id="ARBA00023211"/>
    </source>
</evidence>
<dbReference type="InterPro" id="IPR024084">
    <property type="entry name" value="IsoPropMal-DH-like_dom"/>
</dbReference>